<accession>A0AA96QYA1</accession>
<name>A0AA96QYA1_9CAUD</name>
<reference evidence="1" key="1">
    <citation type="submission" date="2023-04" db="EMBL/GenBank/DDBJ databases">
        <authorList>
            <person name="Zhang X."/>
        </authorList>
    </citation>
    <scope>NUCLEOTIDE SEQUENCE</scope>
</reference>
<dbReference type="InterPro" id="IPR058243">
    <property type="entry name" value="Phage_VG64"/>
</dbReference>
<proteinExistence type="predicted"/>
<organism evidence="1">
    <name type="scientific">Bacillus phage SDFMU_Pbc</name>
    <dbReference type="NCBI Taxonomy" id="3076135"/>
    <lineage>
        <taxon>Viruses</taxon>
        <taxon>Duplodnaviria</taxon>
        <taxon>Heunggongvirae</taxon>
        <taxon>Uroviricota</taxon>
        <taxon>Caudoviricetes</taxon>
        <taxon>Herelleviridae</taxon>
        <taxon>Bastillevirinae</taxon>
        <taxon>Agatevirus</taxon>
        <taxon>Agatevirus agate</taxon>
    </lineage>
</organism>
<evidence type="ECO:0008006" key="2">
    <source>
        <dbReference type="Google" id="ProtNLM"/>
    </source>
</evidence>
<dbReference type="PROSITE" id="PS51257">
    <property type="entry name" value="PROKAR_LIPOPROTEIN"/>
    <property type="match status" value="1"/>
</dbReference>
<sequence>MKKKLLALTIGLMAIFVAACDSEADVVSKNISKSSDSFDV</sequence>
<evidence type="ECO:0000313" key="1">
    <source>
        <dbReference type="EMBL" id="WNO29819.1"/>
    </source>
</evidence>
<dbReference type="Pfam" id="PF25682">
    <property type="entry name" value="Phage_VG64"/>
    <property type="match status" value="1"/>
</dbReference>
<dbReference type="EMBL" id="OQ884030">
    <property type="protein sequence ID" value="WNO29819.1"/>
    <property type="molecule type" value="Genomic_DNA"/>
</dbReference>
<protein>
    <recommendedName>
        <fullName evidence="2">Lipoprotein</fullName>
    </recommendedName>
</protein>